<proteinExistence type="predicted"/>
<gene>
    <name evidence="1" type="primary">GNRH1</name>
    <name evidence="1" type="ORF">GBF38_004747</name>
</gene>
<keyword evidence="2" id="KW-1185">Reference proteome</keyword>
<dbReference type="Proteomes" id="UP000805704">
    <property type="component" value="Chromosome 13"/>
</dbReference>
<reference evidence="1" key="1">
    <citation type="submission" date="2020-04" db="EMBL/GenBank/DDBJ databases">
        <title>A chromosome-scale assembly and high-density genetic map of the yellow drum (Nibea albiflora) genome.</title>
        <authorList>
            <person name="Xu D."/>
            <person name="Zhang W."/>
            <person name="Chen R."/>
            <person name="Tan P."/>
            <person name="Wang L."/>
            <person name="Song H."/>
            <person name="Tian L."/>
            <person name="Zhu Q."/>
            <person name="Wang B."/>
        </authorList>
    </citation>
    <scope>NUCLEOTIDE SEQUENCE</scope>
    <source>
        <strain evidence="1">ZJHYS-2018</strain>
    </source>
</reference>
<organism evidence="1 2">
    <name type="scientific">Nibea albiflora</name>
    <name type="common">Yellow drum</name>
    <name type="synonym">Corvina albiflora</name>
    <dbReference type="NCBI Taxonomy" id="240163"/>
    <lineage>
        <taxon>Eukaryota</taxon>
        <taxon>Metazoa</taxon>
        <taxon>Chordata</taxon>
        <taxon>Craniata</taxon>
        <taxon>Vertebrata</taxon>
        <taxon>Euteleostomi</taxon>
        <taxon>Actinopterygii</taxon>
        <taxon>Neopterygii</taxon>
        <taxon>Teleostei</taxon>
        <taxon>Neoteleostei</taxon>
        <taxon>Acanthomorphata</taxon>
        <taxon>Eupercaria</taxon>
        <taxon>Sciaenidae</taxon>
        <taxon>Nibea</taxon>
    </lineage>
</organism>
<dbReference type="EMBL" id="CM024801">
    <property type="protein sequence ID" value="KAG8012226.1"/>
    <property type="molecule type" value="Genomic_DNA"/>
</dbReference>
<comment type="caution">
    <text evidence="1">The sequence shown here is derived from an EMBL/GenBank/DDBJ whole genome shotgun (WGS) entry which is preliminary data.</text>
</comment>
<name>A0ACB7FDM7_NIBAL</name>
<sequence>MAPQTSAMLLLLVGSVLWCHGRCQHWSYGLSPGGKRDLDGRSDTVSSPQTLFIFSVGSS</sequence>
<accession>A0ACB7FDM7</accession>
<evidence type="ECO:0000313" key="2">
    <source>
        <dbReference type="Proteomes" id="UP000805704"/>
    </source>
</evidence>
<protein>
    <submittedName>
        <fullName evidence="1">Progonadoliberin-1</fullName>
    </submittedName>
</protein>
<evidence type="ECO:0000313" key="1">
    <source>
        <dbReference type="EMBL" id="KAG8012226.1"/>
    </source>
</evidence>